<evidence type="ECO:0000313" key="2">
    <source>
        <dbReference type="Proteomes" id="UP001363151"/>
    </source>
</evidence>
<dbReference type="Proteomes" id="UP001363151">
    <property type="component" value="Unassembled WGS sequence"/>
</dbReference>
<keyword evidence="2" id="KW-1185">Reference proteome</keyword>
<sequence length="464" mass="49991">MGDPDNDKPADPAVAELLVEALGPLAERAPLLDAVRRKFHAYTVGGYVKMRTLDAVLARSAAAASSVDLSTLRRLVARFAWRTYLEKRGKDDASGYDIGGPDQRKSYVDEQQFKVLCREVGAPRADEIWAEATAGLLSPFGLQHVSPEDGETEWRETGDVRVGDIAALEVDSALMLACSALAALEQCDGDPVAIFSADFDARSHVFSQGYECGNRLYISLGILDALALPREGERDGEAGAKRVEAAIASLLTPDRLPALHEGETVAVLQDLHDGGPSDGRWNNSTFVKIKGDGVAIISNAGVEREHMISGIQRINASGKAPAAARLLCEAVAAGRNEIVVRLLRGIEYASIYAVQLDLDERATALDRAIDNGNSTDGSTGATALHYVIVDDQLPLDRKLSVLGLLIDHDAELHTARTTDSSEHGFPAGVTPYEALEYYAPLAQRAKLKEFVDARVALREPRREA</sequence>
<gene>
    <name evidence="1" type="ORF">SO694_00016416</name>
</gene>
<name>A0ABR1G2L1_AURAN</name>
<reference evidence="1 2" key="1">
    <citation type="submission" date="2024-03" db="EMBL/GenBank/DDBJ databases">
        <title>Aureococcus anophagefferens CCMP1851 and Kratosvirus quantuckense: Draft genome of a second virus-susceptible host strain in the model system.</title>
        <authorList>
            <person name="Chase E."/>
            <person name="Truchon A.R."/>
            <person name="Schepens W."/>
            <person name="Wilhelm S.W."/>
        </authorList>
    </citation>
    <scope>NUCLEOTIDE SEQUENCE [LARGE SCALE GENOMIC DNA]</scope>
    <source>
        <strain evidence="1 2">CCMP1851</strain>
    </source>
</reference>
<comment type="caution">
    <text evidence="1">The sequence shown here is derived from an EMBL/GenBank/DDBJ whole genome shotgun (WGS) entry which is preliminary data.</text>
</comment>
<protein>
    <submittedName>
        <fullName evidence="1">Uncharacterized protein</fullName>
    </submittedName>
</protein>
<accession>A0ABR1G2L1</accession>
<evidence type="ECO:0000313" key="1">
    <source>
        <dbReference type="EMBL" id="KAK7242741.1"/>
    </source>
</evidence>
<organism evidence="1 2">
    <name type="scientific">Aureococcus anophagefferens</name>
    <name type="common">Harmful bloom alga</name>
    <dbReference type="NCBI Taxonomy" id="44056"/>
    <lineage>
        <taxon>Eukaryota</taxon>
        <taxon>Sar</taxon>
        <taxon>Stramenopiles</taxon>
        <taxon>Ochrophyta</taxon>
        <taxon>Pelagophyceae</taxon>
        <taxon>Pelagomonadales</taxon>
        <taxon>Pelagomonadaceae</taxon>
        <taxon>Aureococcus</taxon>
    </lineage>
</organism>
<dbReference type="EMBL" id="JBBJCI010000141">
    <property type="protein sequence ID" value="KAK7242741.1"/>
    <property type="molecule type" value="Genomic_DNA"/>
</dbReference>
<proteinExistence type="predicted"/>